<keyword evidence="4" id="KW-1185">Reference proteome</keyword>
<dbReference type="InterPro" id="IPR050655">
    <property type="entry name" value="Plant_B3_domain"/>
</dbReference>
<feature type="compositionally biased region" description="Polar residues" evidence="1">
    <location>
        <begin position="152"/>
        <end position="170"/>
    </location>
</feature>
<gene>
    <name evidence="3" type="ORF">ISN45_Aa03g034090</name>
</gene>
<dbReference type="Pfam" id="PF02362">
    <property type="entry name" value="B3"/>
    <property type="match status" value="1"/>
</dbReference>
<dbReference type="AlphaFoldDB" id="A0A8T2AY98"/>
<dbReference type="CDD" id="cd10017">
    <property type="entry name" value="B3_DNA"/>
    <property type="match status" value="1"/>
</dbReference>
<dbReference type="PANTHER" id="PTHR31920">
    <property type="entry name" value="B3 DOMAIN-CONTAINING"/>
    <property type="match status" value="1"/>
</dbReference>
<dbReference type="Proteomes" id="UP000694240">
    <property type="component" value="Chromosome 8"/>
</dbReference>
<accession>A0A8T2AY98</accession>
<dbReference type="InterPro" id="IPR003340">
    <property type="entry name" value="B3_DNA-bd"/>
</dbReference>
<name>A0A8T2AY98_9BRAS</name>
<dbReference type="GO" id="GO:0003677">
    <property type="term" value="F:DNA binding"/>
    <property type="evidence" value="ECO:0007669"/>
    <property type="project" value="InterPro"/>
</dbReference>
<organism evidence="3 4">
    <name type="scientific">Arabidopsis thaliana x Arabidopsis arenosa</name>
    <dbReference type="NCBI Taxonomy" id="1240361"/>
    <lineage>
        <taxon>Eukaryota</taxon>
        <taxon>Viridiplantae</taxon>
        <taxon>Streptophyta</taxon>
        <taxon>Embryophyta</taxon>
        <taxon>Tracheophyta</taxon>
        <taxon>Spermatophyta</taxon>
        <taxon>Magnoliopsida</taxon>
        <taxon>eudicotyledons</taxon>
        <taxon>Gunneridae</taxon>
        <taxon>Pentapetalae</taxon>
        <taxon>rosids</taxon>
        <taxon>malvids</taxon>
        <taxon>Brassicales</taxon>
        <taxon>Brassicaceae</taxon>
        <taxon>Camelineae</taxon>
        <taxon>Arabidopsis</taxon>
    </lineage>
</organism>
<dbReference type="PANTHER" id="PTHR31920:SF122">
    <property type="entry name" value="B3 DOMAIN-CONTAINING PROTEIN REM23"/>
    <property type="match status" value="1"/>
</dbReference>
<comment type="caution">
    <text evidence="3">The sequence shown here is derived from an EMBL/GenBank/DDBJ whole genome shotgun (WGS) entry which is preliminary data.</text>
</comment>
<proteinExistence type="predicted"/>
<evidence type="ECO:0000313" key="4">
    <source>
        <dbReference type="Proteomes" id="UP000694240"/>
    </source>
</evidence>
<evidence type="ECO:0000259" key="2">
    <source>
        <dbReference type="PROSITE" id="PS50863"/>
    </source>
</evidence>
<evidence type="ECO:0000313" key="3">
    <source>
        <dbReference type="EMBL" id="KAG7579248.1"/>
    </source>
</evidence>
<feature type="domain" description="TF-B3" evidence="2">
    <location>
        <begin position="19"/>
        <end position="114"/>
    </location>
</feature>
<protein>
    <submittedName>
        <fullName evidence="3">B3 DNA binding domain</fullName>
    </submittedName>
</protein>
<dbReference type="SMART" id="SM01019">
    <property type="entry name" value="B3"/>
    <property type="match status" value="2"/>
</dbReference>
<evidence type="ECO:0000256" key="1">
    <source>
        <dbReference type="SAM" id="MobiDB-lite"/>
    </source>
</evidence>
<feature type="compositionally biased region" description="Basic and acidic residues" evidence="1">
    <location>
        <begin position="138"/>
        <end position="148"/>
    </location>
</feature>
<reference evidence="3 4" key="1">
    <citation type="submission" date="2020-12" db="EMBL/GenBank/DDBJ databases">
        <title>Concerted genomic and epigenomic changes stabilize Arabidopsis allopolyploids.</title>
        <authorList>
            <person name="Chen Z."/>
        </authorList>
    </citation>
    <scope>NUCLEOTIDE SEQUENCE [LARGE SCALE GENOMIC DNA]</scope>
    <source>
        <strain evidence="3">Allo738</strain>
        <tissue evidence="3">Leaf</tissue>
    </source>
</reference>
<feature type="region of interest" description="Disordered" evidence="1">
    <location>
        <begin position="138"/>
        <end position="186"/>
    </location>
</feature>
<sequence length="287" mass="32685">MAINPDYLRCKEERNNESFFKVLQSFDVSSENLRALPHEFVRCFSNKELSRKMKIRAQWGSSWEVAILKNPRFYYLEKSGWGKFVRDNALGNNEFITFTHKGKMKFTVNIFKQDGKEMMQPSQSRSFLASASRGIKTEQWDDDKKEEVVVSSELSPTTAAESNGGTSKRNLNLGKKKARGDSTGASSSSAAEFTIFIRRSYLRMLPIPTAFDKTHMPKENAMFKIHHPDGKRSWNVTYLASTTVAFSAGWICLIKEYPIVAGVTCKLTLIKPDELLLVVLRPEEETE</sequence>
<dbReference type="EMBL" id="JAEFBK010000008">
    <property type="protein sequence ID" value="KAG7579248.1"/>
    <property type="molecule type" value="Genomic_DNA"/>
</dbReference>
<dbReference type="PROSITE" id="PS50863">
    <property type="entry name" value="B3"/>
    <property type="match status" value="1"/>
</dbReference>